<keyword evidence="1" id="KW-0496">Mitochondrion</keyword>
<gene>
    <name evidence="1" type="primary">orf05686</name>
    <name evidence="1" type="ORF">Q903MT_gene5654</name>
</gene>
<sequence length="78" mass="8759">MLVIIILINPPSMSVNCHPDMDMDMLMLRADLIISSIGDPDRETLVICDKSVNTWCIVDDVVESWFMFDVVQFVPGGT</sequence>
<dbReference type="EMBL" id="MK697702">
    <property type="protein sequence ID" value="QHR91619.1"/>
    <property type="molecule type" value="Genomic_DNA"/>
</dbReference>
<dbReference type="AlphaFoldDB" id="A0A6B9XSC3"/>
<proteinExistence type="predicted"/>
<accession>A0A6B9XSC3</accession>
<organism evidence="1">
    <name type="scientific">Picea sitchensis</name>
    <name type="common">Sitka spruce</name>
    <name type="synonym">Pinus sitchensis</name>
    <dbReference type="NCBI Taxonomy" id="3332"/>
    <lineage>
        <taxon>Eukaryota</taxon>
        <taxon>Viridiplantae</taxon>
        <taxon>Streptophyta</taxon>
        <taxon>Embryophyta</taxon>
        <taxon>Tracheophyta</taxon>
        <taxon>Spermatophyta</taxon>
        <taxon>Pinopsida</taxon>
        <taxon>Pinidae</taxon>
        <taxon>Conifers I</taxon>
        <taxon>Pinales</taxon>
        <taxon>Pinaceae</taxon>
        <taxon>Picea</taxon>
    </lineage>
</organism>
<evidence type="ECO:0000313" key="1">
    <source>
        <dbReference type="EMBL" id="QHR91619.1"/>
    </source>
</evidence>
<name>A0A6B9XSC3_PICSI</name>
<protein>
    <submittedName>
        <fullName evidence="1">Uncharacterized protein</fullName>
    </submittedName>
</protein>
<reference evidence="1" key="1">
    <citation type="submission" date="2019-03" db="EMBL/GenBank/DDBJ databases">
        <title>Largest Complete Mitochondrial Genome of a Gymnosperm, Sitka Spruce (Picea sitchensis), Indicates Complex Physical Structure.</title>
        <authorList>
            <person name="Jackman S.D."/>
            <person name="Coombe L."/>
            <person name="Warren R."/>
            <person name="Kirk H."/>
            <person name="Trinh E."/>
            <person name="McLeod T."/>
            <person name="Pleasance S."/>
            <person name="Pandoh P."/>
            <person name="Zhao Y."/>
            <person name="Coope R."/>
            <person name="Bousquet J."/>
            <person name="Bohlmann J.C."/>
            <person name="Jones S.J.M."/>
            <person name="Birol I."/>
        </authorList>
    </citation>
    <scope>NUCLEOTIDE SEQUENCE</scope>
    <source>
        <strain evidence="1">Q903</strain>
    </source>
</reference>
<geneLocation type="mitochondrion" evidence="1"/>